<name>A0A1L9S908_9EURO</name>
<accession>A0A1L9S908</accession>
<proteinExistence type="predicted"/>
<gene>
    <name evidence="1" type="ORF">ASPZODRAFT_904604</name>
</gene>
<reference evidence="2" key="1">
    <citation type="journal article" date="2017" name="Genome Biol.">
        <title>Comparative genomics reveals high biological diversity and specific adaptations in the industrially and medically important fungal genus Aspergillus.</title>
        <authorList>
            <person name="de Vries R.P."/>
            <person name="Riley R."/>
            <person name="Wiebenga A."/>
            <person name="Aguilar-Osorio G."/>
            <person name="Amillis S."/>
            <person name="Uchima C.A."/>
            <person name="Anderluh G."/>
            <person name="Asadollahi M."/>
            <person name="Askin M."/>
            <person name="Barry K."/>
            <person name="Battaglia E."/>
            <person name="Bayram O."/>
            <person name="Benocci T."/>
            <person name="Braus-Stromeyer S.A."/>
            <person name="Caldana C."/>
            <person name="Canovas D."/>
            <person name="Cerqueira G.C."/>
            <person name="Chen F."/>
            <person name="Chen W."/>
            <person name="Choi C."/>
            <person name="Clum A."/>
            <person name="Dos Santos R.A."/>
            <person name="Damasio A.R."/>
            <person name="Diallinas G."/>
            <person name="Emri T."/>
            <person name="Fekete E."/>
            <person name="Flipphi M."/>
            <person name="Freyberg S."/>
            <person name="Gallo A."/>
            <person name="Gournas C."/>
            <person name="Habgood R."/>
            <person name="Hainaut M."/>
            <person name="Harispe M.L."/>
            <person name="Henrissat B."/>
            <person name="Hilden K.S."/>
            <person name="Hope R."/>
            <person name="Hossain A."/>
            <person name="Karabika E."/>
            <person name="Karaffa L."/>
            <person name="Karanyi Z."/>
            <person name="Krasevec N."/>
            <person name="Kuo A."/>
            <person name="Kusch H."/>
            <person name="LaButti K."/>
            <person name="Lagendijk E.L."/>
            <person name="Lapidus A."/>
            <person name="Levasseur A."/>
            <person name="Lindquist E."/>
            <person name="Lipzen A."/>
            <person name="Logrieco A.F."/>
            <person name="MacCabe A."/>
            <person name="Maekelae M.R."/>
            <person name="Malavazi I."/>
            <person name="Melin P."/>
            <person name="Meyer V."/>
            <person name="Mielnichuk N."/>
            <person name="Miskei M."/>
            <person name="Molnar A.P."/>
            <person name="Mule G."/>
            <person name="Ngan C.Y."/>
            <person name="Orejas M."/>
            <person name="Orosz E."/>
            <person name="Ouedraogo J.P."/>
            <person name="Overkamp K.M."/>
            <person name="Park H.-S."/>
            <person name="Perrone G."/>
            <person name="Piumi F."/>
            <person name="Punt P.J."/>
            <person name="Ram A.F."/>
            <person name="Ramon A."/>
            <person name="Rauscher S."/>
            <person name="Record E."/>
            <person name="Riano-Pachon D.M."/>
            <person name="Robert V."/>
            <person name="Roehrig J."/>
            <person name="Ruller R."/>
            <person name="Salamov A."/>
            <person name="Salih N.S."/>
            <person name="Samson R.A."/>
            <person name="Sandor E."/>
            <person name="Sanguinetti M."/>
            <person name="Schuetze T."/>
            <person name="Sepcic K."/>
            <person name="Shelest E."/>
            <person name="Sherlock G."/>
            <person name="Sophianopoulou V."/>
            <person name="Squina F.M."/>
            <person name="Sun H."/>
            <person name="Susca A."/>
            <person name="Todd R.B."/>
            <person name="Tsang A."/>
            <person name="Unkles S.E."/>
            <person name="van de Wiele N."/>
            <person name="van Rossen-Uffink D."/>
            <person name="Oliveira J.V."/>
            <person name="Vesth T.C."/>
            <person name="Visser J."/>
            <person name="Yu J.-H."/>
            <person name="Zhou M."/>
            <person name="Andersen M.R."/>
            <person name="Archer D.B."/>
            <person name="Baker S.E."/>
            <person name="Benoit I."/>
            <person name="Brakhage A.A."/>
            <person name="Braus G.H."/>
            <person name="Fischer R."/>
            <person name="Frisvad J.C."/>
            <person name="Goldman G.H."/>
            <person name="Houbraken J."/>
            <person name="Oakley B."/>
            <person name="Pocsi I."/>
            <person name="Scazzocchio C."/>
            <person name="Seiboth B."/>
            <person name="vanKuyk P.A."/>
            <person name="Wortman J."/>
            <person name="Dyer P.S."/>
            <person name="Grigoriev I.V."/>
        </authorList>
    </citation>
    <scope>NUCLEOTIDE SEQUENCE [LARGE SCALE GENOMIC DNA]</scope>
    <source>
        <strain evidence="2">CBS 506.65</strain>
    </source>
</reference>
<dbReference type="Proteomes" id="UP000184188">
    <property type="component" value="Unassembled WGS sequence"/>
</dbReference>
<evidence type="ECO:0000313" key="1">
    <source>
        <dbReference type="EMBL" id="OJJ43634.1"/>
    </source>
</evidence>
<sequence length="222" mass="24770">MSTKAASLAGLPVEVRLKIIHFALPGEFRIQLDLTSSSFTHEPTPLLAVSRTIRAETLFYLQREIMVTISSPAPILHQLDPPLAGPPRTPFFDGCPRQLRFTVLAPLSEHITTLTSAHDREQATCRPEIDKFLVRWGNALVRLPESTRRVDLDFSHDGFEVRPVVLSHLVQRVATRLWISSRGKTIVTVSGCKTPNGQRFLENCIIGHKGVQVDFDKVGTDT</sequence>
<protein>
    <recommendedName>
        <fullName evidence="3">F-box domain-containing protein</fullName>
    </recommendedName>
</protein>
<dbReference type="EMBL" id="KV878351">
    <property type="protein sequence ID" value="OJJ43634.1"/>
    <property type="molecule type" value="Genomic_DNA"/>
</dbReference>
<organism evidence="1 2">
    <name type="scientific">Penicilliopsis zonata CBS 506.65</name>
    <dbReference type="NCBI Taxonomy" id="1073090"/>
    <lineage>
        <taxon>Eukaryota</taxon>
        <taxon>Fungi</taxon>
        <taxon>Dikarya</taxon>
        <taxon>Ascomycota</taxon>
        <taxon>Pezizomycotina</taxon>
        <taxon>Eurotiomycetes</taxon>
        <taxon>Eurotiomycetidae</taxon>
        <taxon>Eurotiales</taxon>
        <taxon>Aspergillaceae</taxon>
        <taxon>Penicilliopsis</taxon>
    </lineage>
</organism>
<keyword evidence="2" id="KW-1185">Reference proteome</keyword>
<evidence type="ECO:0000313" key="2">
    <source>
        <dbReference type="Proteomes" id="UP000184188"/>
    </source>
</evidence>
<dbReference type="GeneID" id="34616859"/>
<dbReference type="AlphaFoldDB" id="A0A1L9S908"/>
<dbReference type="RefSeq" id="XP_022578144.1">
    <property type="nucleotide sequence ID" value="XM_022730395.1"/>
</dbReference>
<evidence type="ECO:0008006" key="3">
    <source>
        <dbReference type="Google" id="ProtNLM"/>
    </source>
</evidence>
<dbReference type="VEuPathDB" id="FungiDB:ASPZODRAFT_904604"/>